<dbReference type="RefSeq" id="WP_154027683.1">
    <property type="nucleotide sequence ID" value="NZ_LR217695.1"/>
</dbReference>
<dbReference type="NCBIfam" id="TIGR03010">
    <property type="entry name" value="sulf_tusC_dsrF"/>
    <property type="match status" value="1"/>
</dbReference>
<reference evidence="2 3" key="1">
    <citation type="submission" date="2019-02" db="EMBL/GenBank/DDBJ databases">
        <authorList>
            <person name="Manzano-Marin A."/>
            <person name="Manzano-Marin A."/>
        </authorList>
    </citation>
    <scope>NUCLEOTIDE SEQUENCE [LARGE SCALE GENOMIC DNA]</scope>
    <source>
        <strain evidence="2 3">BuCicuneomaculata</strain>
    </source>
</reference>
<dbReference type="InterPro" id="IPR027396">
    <property type="entry name" value="DsrEFH-like"/>
</dbReference>
<protein>
    <submittedName>
        <fullName evidence="2">Protein TusC</fullName>
    </submittedName>
</protein>
<proteinExistence type="inferred from homology"/>
<dbReference type="OrthoDB" id="9789418at2"/>
<evidence type="ECO:0000313" key="3">
    <source>
        <dbReference type="Proteomes" id="UP000294404"/>
    </source>
</evidence>
<sequence length="119" mass="14096">MKSVAFIFSRAPHGDTFSKEGLDLIISYSLFSNKIALFFIDDGVLQLMQFQKPELICLHNYSLSFKILLLYEIKNFFFCKRSAYQRGLKDNDDFLLPVKFLNRVCIKKKINQFDFIFTW</sequence>
<dbReference type="Gene3D" id="3.40.1260.10">
    <property type="entry name" value="DsrEFH-like"/>
    <property type="match status" value="1"/>
</dbReference>
<dbReference type="PANTHER" id="PTHR38780:SF1">
    <property type="entry name" value="PROTEIN TUSC"/>
    <property type="match status" value="1"/>
</dbReference>
<dbReference type="NCBIfam" id="NF001238">
    <property type="entry name" value="PRK00211.1"/>
    <property type="match status" value="1"/>
</dbReference>
<dbReference type="InterPro" id="IPR017462">
    <property type="entry name" value="Sulphur_relay_TusC/DsrF"/>
</dbReference>
<name>A0A451CYW5_9GAMM</name>
<dbReference type="Pfam" id="PF02635">
    <property type="entry name" value="DsrE"/>
    <property type="match status" value="1"/>
</dbReference>
<dbReference type="PANTHER" id="PTHR38780">
    <property type="entry name" value="PROTEIN TUSC"/>
    <property type="match status" value="1"/>
</dbReference>
<dbReference type="Proteomes" id="UP000294404">
    <property type="component" value="Chromosome"/>
</dbReference>
<accession>A0A451CYW5</accession>
<dbReference type="EMBL" id="LR217695">
    <property type="protein sequence ID" value="VFP78341.1"/>
    <property type="molecule type" value="Genomic_DNA"/>
</dbReference>
<dbReference type="SUPFAM" id="SSF75169">
    <property type="entry name" value="DsrEFH-like"/>
    <property type="match status" value="1"/>
</dbReference>
<evidence type="ECO:0000256" key="1">
    <source>
        <dbReference type="ARBA" id="ARBA00005996"/>
    </source>
</evidence>
<dbReference type="AlphaFoldDB" id="A0A451CYW5"/>
<dbReference type="InterPro" id="IPR003787">
    <property type="entry name" value="Sulphur_relay_DsrE/F-like"/>
</dbReference>
<gene>
    <name evidence="2" type="primary">tusC</name>
    <name evidence="2" type="ORF">BUCICUMA2628_356</name>
</gene>
<comment type="similarity">
    <text evidence="1">Belongs to the DsrF/TusC family.</text>
</comment>
<evidence type="ECO:0000313" key="2">
    <source>
        <dbReference type="EMBL" id="VFP78341.1"/>
    </source>
</evidence>
<organism evidence="2 3">
    <name type="scientific">Buchnera aphidicola</name>
    <name type="common">Cinara cuneomaculata</name>
    <dbReference type="NCBI Taxonomy" id="1660040"/>
    <lineage>
        <taxon>Bacteria</taxon>
        <taxon>Pseudomonadati</taxon>
        <taxon>Pseudomonadota</taxon>
        <taxon>Gammaproteobacteria</taxon>
        <taxon>Enterobacterales</taxon>
        <taxon>Erwiniaceae</taxon>
        <taxon>Buchnera</taxon>
    </lineage>
</organism>